<comment type="caution">
    <text evidence="1">The sequence shown here is derived from an EMBL/GenBank/DDBJ whole genome shotgun (WGS) entry which is preliminary data.</text>
</comment>
<organism evidence="1 2">
    <name type="scientific">Methanolobus chelungpuianus</name>
    <dbReference type="NCBI Taxonomy" id="502115"/>
    <lineage>
        <taxon>Archaea</taxon>
        <taxon>Methanobacteriati</taxon>
        <taxon>Methanobacteriota</taxon>
        <taxon>Stenosarchaea group</taxon>
        <taxon>Methanomicrobia</taxon>
        <taxon>Methanosarcinales</taxon>
        <taxon>Methanosarcinaceae</taxon>
        <taxon>Methanolobus</taxon>
    </lineage>
</organism>
<name>A0AAE3HBN5_9EURY</name>
<evidence type="ECO:0000313" key="2">
    <source>
        <dbReference type="Proteomes" id="UP001206983"/>
    </source>
</evidence>
<keyword evidence="2" id="KW-1185">Reference proteome</keyword>
<proteinExistence type="predicted"/>
<dbReference type="Proteomes" id="UP001206983">
    <property type="component" value="Unassembled WGS sequence"/>
</dbReference>
<accession>A0AAE3HBN5</accession>
<protein>
    <submittedName>
        <fullName evidence="1">Uncharacterized protein</fullName>
    </submittedName>
</protein>
<sequence length="87" mass="9037">MITTSPAATVRSSVTLPLTSTLPPAITTSPTTVPLIRTLPPAIYTSSSITSSITTVSPLRVVRADAVPLNMRTSSNAAMNIANLPFI</sequence>
<dbReference type="AlphaFoldDB" id="A0AAE3HBN5"/>
<gene>
    <name evidence="1" type="ORF">PV02_11215</name>
</gene>
<dbReference type="EMBL" id="JTEO01000006">
    <property type="protein sequence ID" value="MCQ6963630.1"/>
    <property type="molecule type" value="Genomic_DNA"/>
</dbReference>
<evidence type="ECO:0000313" key="1">
    <source>
        <dbReference type="EMBL" id="MCQ6963630.1"/>
    </source>
</evidence>
<reference evidence="1 2" key="1">
    <citation type="journal article" date="2011" name="Appl. Environ. Microbiol.">
        <title>Methanogenic archaea isolated from Taiwan's Chelungpu fault.</title>
        <authorList>
            <person name="Wu S.Y."/>
            <person name="Lai M.C."/>
        </authorList>
    </citation>
    <scope>NUCLEOTIDE SEQUENCE [LARGE SCALE GENOMIC DNA]</scope>
    <source>
        <strain evidence="1 2">St545Mb</strain>
    </source>
</reference>